<evidence type="ECO:0000256" key="7">
    <source>
        <dbReference type="ARBA" id="ARBA00023012"/>
    </source>
</evidence>
<keyword evidence="6" id="KW-0418">Kinase</keyword>
<dbReference type="Pfam" id="PF00512">
    <property type="entry name" value="HisKA"/>
    <property type="match status" value="1"/>
</dbReference>
<keyword evidence="13" id="KW-1185">Reference proteome</keyword>
<dbReference type="SMART" id="SM00388">
    <property type="entry name" value="HisKA"/>
    <property type="match status" value="1"/>
</dbReference>
<dbReference type="EC" id="2.7.13.3" evidence="2"/>
<dbReference type="InterPro" id="IPR004358">
    <property type="entry name" value="Sig_transdc_His_kin-like_C"/>
</dbReference>
<dbReference type="SUPFAM" id="SSF55874">
    <property type="entry name" value="ATPase domain of HSP90 chaperone/DNA topoisomerase II/histidine kinase"/>
    <property type="match status" value="1"/>
</dbReference>
<keyword evidence="4 9" id="KW-0597">Phosphoprotein</keyword>
<dbReference type="InterPro" id="IPR003594">
    <property type="entry name" value="HATPase_dom"/>
</dbReference>
<dbReference type="Pfam" id="PF00072">
    <property type="entry name" value="Response_reg"/>
    <property type="match status" value="1"/>
</dbReference>
<dbReference type="PROSITE" id="PS50109">
    <property type="entry name" value="HIS_KIN"/>
    <property type="match status" value="1"/>
</dbReference>
<dbReference type="InterPro" id="IPR036097">
    <property type="entry name" value="HisK_dim/P_sf"/>
</dbReference>
<organism evidence="12 13">
    <name type="scientific">Enterocloster alcoholdehydrogenati</name>
    <dbReference type="NCBI Taxonomy" id="2547410"/>
    <lineage>
        <taxon>Bacteria</taxon>
        <taxon>Bacillati</taxon>
        <taxon>Bacillota</taxon>
        <taxon>Clostridia</taxon>
        <taxon>Lachnospirales</taxon>
        <taxon>Lachnospiraceae</taxon>
        <taxon>Enterocloster</taxon>
    </lineage>
</organism>
<dbReference type="CDD" id="cd17546">
    <property type="entry name" value="REC_hyHK_CKI1_RcsC-like"/>
    <property type="match status" value="1"/>
</dbReference>
<comment type="catalytic activity">
    <reaction evidence="1">
        <text>ATP + protein L-histidine = ADP + protein N-phospho-L-histidine.</text>
        <dbReference type="EC" id="2.7.13.3"/>
    </reaction>
</comment>
<reference evidence="12 13" key="1">
    <citation type="submission" date="2024-04" db="EMBL/GenBank/DDBJ databases">
        <title>Defined microbial consortia suppress multidrug-resistant proinflammatory Enterobacteriaceae via ecological control.</title>
        <authorList>
            <person name="Furuichi M."/>
            <person name="Kawaguchi T."/>
            <person name="Pust M."/>
            <person name="Yasuma K."/>
            <person name="Plichta D."/>
            <person name="Hasegawa N."/>
            <person name="Ohya T."/>
            <person name="Bhattarai S."/>
            <person name="Sasajima S."/>
            <person name="Aoto Y."/>
            <person name="Tuganbaev T."/>
            <person name="Yaginuma M."/>
            <person name="Ueda M."/>
            <person name="Okahashi N."/>
            <person name="Amafuji K."/>
            <person name="Kiridooshi Y."/>
            <person name="Sugita K."/>
            <person name="Strazar M."/>
            <person name="Skelly A."/>
            <person name="Suda W."/>
            <person name="Hattori M."/>
            <person name="Nakamoto N."/>
            <person name="Caballero S."/>
            <person name="Norman J."/>
            <person name="Olle B."/>
            <person name="Tanoue T."/>
            <person name="Arita M."/>
            <person name="Bucci V."/>
            <person name="Atarashi K."/>
            <person name="Xavier R."/>
            <person name="Honda K."/>
        </authorList>
    </citation>
    <scope>NUCLEOTIDE SEQUENCE [LARGE SCALE GENOMIC DNA]</scope>
    <source>
        <strain evidence="13">f13</strain>
    </source>
</reference>
<feature type="domain" description="Histidine kinase" evidence="10">
    <location>
        <begin position="37"/>
        <end position="261"/>
    </location>
</feature>
<gene>
    <name evidence="12" type="ORF">F130042H8_33020</name>
</gene>
<dbReference type="PROSITE" id="PS50110">
    <property type="entry name" value="RESPONSE_REGULATORY"/>
    <property type="match status" value="1"/>
</dbReference>
<evidence type="ECO:0000313" key="13">
    <source>
        <dbReference type="Proteomes" id="UP001600894"/>
    </source>
</evidence>
<evidence type="ECO:0000256" key="2">
    <source>
        <dbReference type="ARBA" id="ARBA00012438"/>
    </source>
</evidence>
<dbReference type="PANTHER" id="PTHR43047:SF64">
    <property type="entry name" value="HISTIDINE KINASE CONTAINING CHEY-HOMOLOGOUS RECEIVER DOMAIN AND PAS DOMAIN-RELATED"/>
    <property type="match status" value="1"/>
</dbReference>
<dbReference type="Gene3D" id="3.30.565.10">
    <property type="entry name" value="Histidine kinase-like ATPase, C-terminal domain"/>
    <property type="match status" value="1"/>
</dbReference>
<keyword evidence="5" id="KW-0808">Transferase</keyword>
<proteinExistence type="predicted"/>
<keyword evidence="7" id="KW-0902">Two-component regulatory system</keyword>
<evidence type="ECO:0000259" key="10">
    <source>
        <dbReference type="PROSITE" id="PS50109"/>
    </source>
</evidence>
<evidence type="ECO:0000256" key="8">
    <source>
        <dbReference type="ARBA" id="ARBA00024867"/>
    </source>
</evidence>
<evidence type="ECO:0000259" key="11">
    <source>
        <dbReference type="PROSITE" id="PS50110"/>
    </source>
</evidence>
<dbReference type="InterPro" id="IPR001789">
    <property type="entry name" value="Sig_transdc_resp-reg_receiver"/>
</dbReference>
<dbReference type="SMART" id="SM00448">
    <property type="entry name" value="REC"/>
    <property type="match status" value="1"/>
</dbReference>
<evidence type="ECO:0000256" key="4">
    <source>
        <dbReference type="ARBA" id="ARBA00022553"/>
    </source>
</evidence>
<protein>
    <recommendedName>
        <fullName evidence="3">Stage 0 sporulation protein A homolog</fullName>
        <ecNumber evidence="2">2.7.13.3</ecNumber>
    </recommendedName>
</protein>
<comment type="function">
    <text evidence="8">May play the central regulatory role in sporulation. It may be an element of the effector pathway responsible for the activation of sporulation genes in response to nutritional stress. Spo0A may act in concert with spo0H (a sigma factor) to control the expression of some genes that are critical to the sporulation process.</text>
</comment>
<evidence type="ECO:0000256" key="1">
    <source>
        <dbReference type="ARBA" id="ARBA00000085"/>
    </source>
</evidence>
<evidence type="ECO:0000313" key="12">
    <source>
        <dbReference type="EMBL" id="GAA6270242.1"/>
    </source>
</evidence>
<dbReference type="PRINTS" id="PR00344">
    <property type="entry name" value="BCTRLSENSOR"/>
</dbReference>
<dbReference type="Pfam" id="PF02518">
    <property type="entry name" value="HATPase_c"/>
    <property type="match status" value="1"/>
</dbReference>
<dbReference type="Gene3D" id="1.10.287.130">
    <property type="match status" value="1"/>
</dbReference>
<dbReference type="SUPFAM" id="SSF47384">
    <property type="entry name" value="Homodimeric domain of signal transducing histidine kinase"/>
    <property type="match status" value="1"/>
</dbReference>
<dbReference type="InterPro" id="IPR011006">
    <property type="entry name" value="CheY-like_superfamily"/>
</dbReference>
<feature type="domain" description="Response regulatory" evidence="11">
    <location>
        <begin position="289"/>
        <end position="410"/>
    </location>
</feature>
<dbReference type="Gene3D" id="3.40.50.2300">
    <property type="match status" value="1"/>
</dbReference>
<dbReference type="InterPro" id="IPR003661">
    <property type="entry name" value="HisK_dim/P_dom"/>
</dbReference>
<evidence type="ECO:0000256" key="6">
    <source>
        <dbReference type="ARBA" id="ARBA00022777"/>
    </source>
</evidence>
<dbReference type="EMBL" id="BAABXL010000001">
    <property type="protein sequence ID" value="GAA6270242.1"/>
    <property type="molecule type" value="Genomic_DNA"/>
</dbReference>
<dbReference type="CDD" id="cd00082">
    <property type="entry name" value="HisKA"/>
    <property type="match status" value="1"/>
</dbReference>
<dbReference type="InterPro" id="IPR036890">
    <property type="entry name" value="HATPase_C_sf"/>
</dbReference>
<dbReference type="SMART" id="SM00387">
    <property type="entry name" value="HATPase_c"/>
    <property type="match status" value="1"/>
</dbReference>
<evidence type="ECO:0000256" key="5">
    <source>
        <dbReference type="ARBA" id="ARBA00022679"/>
    </source>
</evidence>
<feature type="modified residue" description="4-aspartylphosphate" evidence="9">
    <location>
        <position position="341"/>
    </location>
</feature>
<evidence type="ECO:0000256" key="9">
    <source>
        <dbReference type="PROSITE-ProRule" id="PRU00169"/>
    </source>
</evidence>
<name>A0ABQ0B1T8_9FIRM</name>
<comment type="caution">
    <text evidence="12">The sequence shown here is derived from an EMBL/GenBank/DDBJ whole genome shotgun (WGS) entry which is preliminary data.</text>
</comment>
<dbReference type="InterPro" id="IPR005467">
    <property type="entry name" value="His_kinase_dom"/>
</dbReference>
<accession>A0ABQ0B1T8</accession>
<evidence type="ECO:0000256" key="3">
    <source>
        <dbReference type="ARBA" id="ARBA00018672"/>
    </source>
</evidence>
<dbReference type="PANTHER" id="PTHR43047">
    <property type="entry name" value="TWO-COMPONENT HISTIDINE PROTEIN KINASE"/>
    <property type="match status" value="1"/>
</dbReference>
<dbReference type="SUPFAM" id="SSF52172">
    <property type="entry name" value="CheY-like"/>
    <property type="match status" value="1"/>
</dbReference>
<dbReference type="Proteomes" id="UP001600894">
    <property type="component" value="Unassembled WGS sequence"/>
</dbReference>
<sequence>MDIDQAKSERLRNQLALQEAYRYAESANRAKLDFMSTMSHDMRTPLNAVMGMTSIARTRLNEPERLAQCLDSIDGAARHLLDLVNEVLDMNKLEAGAARLCEARFSLREAVDSVHSLLAPLAKEHGHCFFVSCFEVNHVWVLGDRSRFEQILVNLLSNSIKYTPDGGTITLSVRETASNSANYGAYEICAEDNGIGMSREFREVMFEPFTRAEDSRFCKVTGTGLGMSITRSLVYMMDGEIQVHSEPGQGTCITVSLHLKAAKQDDTGMGDGNSNGEGGKELLDLTGIRILLAEDNDLNAEIAKELLEHLGAEVKRAANGREAVQMFEASAQGYYDLIFMDIQMPKMNGYEAVRQIRRLERTDAGRVPVIAMTANAFAEDVKAALGAGMNGHLVKPADLHRMAEAAVSSVQRGTADAS</sequence>